<keyword evidence="2" id="KW-0560">Oxidoreductase</keyword>
<dbReference type="InterPro" id="IPR002347">
    <property type="entry name" value="SDR_fam"/>
</dbReference>
<dbReference type="Proteomes" id="UP000251993">
    <property type="component" value="Chromosome"/>
</dbReference>
<dbReference type="PANTHER" id="PTHR24321:SF8">
    <property type="entry name" value="ESTRADIOL 17-BETA-DEHYDROGENASE 8-RELATED"/>
    <property type="match status" value="1"/>
</dbReference>
<dbReference type="InterPro" id="IPR036291">
    <property type="entry name" value="NAD(P)-bd_dom_sf"/>
</dbReference>
<name>A0A344TI87_9BACT</name>
<gene>
    <name evidence="3" type="ORF">DR864_11655</name>
</gene>
<dbReference type="KEGG" id="run:DR864_11655"/>
<dbReference type="Pfam" id="PF13561">
    <property type="entry name" value="adh_short_C2"/>
    <property type="match status" value="1"/>
</dbReference>
<dbReference type="AlphaFoldDB" id="A0A344TI87"/>
<dbReference type="FunFam" id="3.40.50.720:FF:000084">
    <property type="entry name" value="Short-chain dehydrogenase reductase"/>
    <property type="match status" value="1"/>
</dbReference>
<keyword evidence="4" id="KW-1185">Reference proteome</keyword>
<dbReference type="Gene3D" id="3.40.50.720">
    <property type="entry name" value="NAD(P)-binding Rossmann-like Domain"/>
    <property type="match status" value="1"/>
</dbReference>
<organism evidence="3 4">
    <name type="scientific">Runella rosea</name>
    <dbReference type="NCBI Taxonomy" id="2259595"/>
    <lineage>
        <taxon>Bacteria</taxon>
        <taxon>Pseudomonadati</taxon>
        <taxon>Bacteroidota</taxon>
        <taxon>Cytophagia</taxon>
        <taxon>Cytophagales</taxon>
        <taxon>Spirosomataceae</taxon>
        <taxon>Runella</taxon>
    </lineage>
</organism>
<dbReference type="PROSITE" id="PS00061">
    <property type="entry name" value="ADH_SHORT"/>
    <property type="match status" value="1"/>
</dbReference>
<dbReference type="PANTHER" id="PTHR24321">
    <property type="entry name" value="DEHYDROGENASES, SHORT CHAIN"/>
    <property type="match status" value="1"/>
</dbReference>
<dbReference type="GO" id="GO:0016491">
    <property type="term" value="F:oxidoreductase activity"/>
    <property type="evidence" value="ECO:0007669"/>
    <property type="project" value="UniProtKB-KW"/>
</dbReference>
<comment type="similarity">
    <text evidence="1">Belongs to the short-chain dehydrogenases/reductases (SDR) family.</text>
</comment>
<dbReference type="SUPFAM" id="SSF51735">
    <property type="entry name" value="NAD(P)-binding Rossmann-fold domains"/>
    <property type="match status" value="1"/>
</dbReference>
<reference evidence="3 4" key="1">
    <citation type="submission" date="2018-07" db="EMBL/GenBank/DDBJ databases">
        <title>Genome sequencing of Runella.</title>
        <authorList>
            <person name="Baek M.-G."/>
            <person name="Yi H."/>
        </authorList>
    </citation>
    <scope>NUCLEOTIDE SEQUENCE [LARGE SCALE GENOMIC DNA]</scope>
    <source>
        <strain evidence="3 4">HYN0085</strain>
    </source>
</reference>
<evidence type="ECO:0000256" key="1">
    <source>
        <dbReference type="ARBA" id="ARBA00006484"/>
    </source>
</evidence>
<evidence type="ECO:0000313" key="3">
    <source>
        <dbReference type="EMBL" id="AXE18358.1"/>
    </source>
</evidence>
<proteinExistence type="inferred from homology"/>
<dbReference type="OrthoDB" id="9788235at2"/>
<dbReference type="PRINTS" id="PR00080">
    <property type="entry name" value="SDRFAMILY"/>
</dbReference>
<accession>A0A344TI87</accession>
<dbReference type="RefSeq" id="WP_114067141.1">
    <property type="nucleotide sequence ID" value="NZ_CP030850.1"/>
</dbReference>
<dbReference type="PRINTS" id="PR00081">
    <property type="entry name" value="GDHRDH"/>
</dbReference>
<evidence type="ECO:0000256" key="2">
    <source>
        <dbReference type="ARBA" id="ARBA00023002"/>
    </source>
</evidence>
<dbReference type="EMBL" id="CP030850">
    <property type="protein sequence ID" value="AXE18358.1"/>
    <property type="molecule type" value="Genomic_DNA"/>
</dbReference>
<protein>
    <submittedName>
        <fullName evidence="3">Cyclopentanol dehydrogenase</fullName>
    </submittedName>
</protein>
<dbReference type="InterPro" id="IPR020904">
    <property type="entry name" value="Sc_DH/Rdtase_CS"/>
</dbReference>
<sequence length="250" mass="26084">MSRLQNKVAIITGAAGGMGESEAKLFAEEGAKVLATDVQFEKMQQWVSEAQKAGLAIECIAHDVTSEADWKKVADKAVELYGKIDILVNNAGVYPAGATTDNTDKASWDKIIAINLTGPFLGVKAVVPAMKQNGGGSIVNVASIAGNVGGNGPAYTASKGGLRLLTKDMAVEYAKDNIRVNSLHPGGVLTPMTDFFTHVPGAEDLIKTTSPQGRLADPKELAYGALFIASDESSFMTGAELVLDGGSIAR</sequence>
<dbReference type="NCBIfam" id="NF005559">
    <property type="entry name" value="PRK07231.1"/>
    <property type="match status" value="1"/>
</dbReference>
<evidence type="ECO:0000313" key="4">
    <source>
        <dbReference type="Proteomes" id="UP000251993"/>
    </source>
</evidence>